<keyword evidence="1" id="KW-0699">rRNA-binding</keyword>
<comment type="similarity">
    <text evidence="1">Belongs to the NEMF family.</text>
</comment>
<dbReference type="STRING" id="653733.Selin_1973"/>
<organism evidence="2 3">
    <name type="scientific">Desulfurispirillum indicum (strain ATCC BAA-1389 / DSM 22839 / S5)</name>
    <dbReference type="NCBI Taxonomy" id="653733"/>
    <lineage>
        <taxon>Bacteria</taxon>
        <taxon>Pseudomonadati</taxon>
        <taxon>Chrysiogenota</taxon>
        <taxon>Chrysiogenia</taxon>
        <taxon>Chrysiogenales</taxon>
        <taxon>Chrysiogenaceae</taxon>
        <taxon>Desulfurispirillum</taxon>
    </lineage>
</organism>
<dbReference type="GO" id="GO:0072344">
    <property type="term" value="P:rescue of stalled ribosome"/>
    <property type="evidence" value="ECO:0007669"/>
    <property type="project" value="UniProtKB-UniRule"/>
</dbReference>
<comment type="subunit">
    <text evidence="1">Associates with stalled 50S ribosomal subunits. Binds to RqcP.</text>
</comment>
<evidence type="ECO:0000313" key="2">
    <source>
        <dbReference type="EMBL" id="ADU66700.1"/>
    </source>
</evidence>
<dbReference type="InterPro" id="IPR051608">
    <property type="entry name" value="RQC_Subunit_NEMF"/>
</dbReference>
<keyword evidence="1" id="KW-0820">tRNA-binding</keyword>
<sequence length="541" mass="62801">MDYPSLVALAEDIAARAGRTRVRDIIMVDWHQLFLRLDDVDVQISAHSHPNFMVLVPHSPRTSREYPFARALETHLKGTYLLRCSVREHERILRLSFGSVQGQIKRKFHLVVEIMGRHSNVILLDEDKLVLAALKENWDVSTARPLLTGQPYQFPPSQGRRFPDSPEDFRDGAVARRELCFPPWLIDYFCRYPEDFPAYRDALERRQFDFARVDTGGKLWASVVSLPHARTVETFDSVSAMVLGSAVEREESALERRRRRLVRRMEDAIVAQQAKMELLRRQLEQHGDTGALQREAQLIKDNLHRLRGGGRVRCHDYVHNTDVELELPRDILPRVYMEKLFRRIRKYHLSLPHLQRQLEKCKNSVTYLEQERYYASYLQSLEEVLHKERELFPRRGVTERPGKRSVSRERERVKKLDFRGYLLYVGLSSAANEKVTFGARPDDWWFHAKDIPGAHVVLACHNRPAPDEESMAMAAALAAFFCRNSSEDKVSVDYTQRKHVRKPAGTPPGTVYYTHFKTLLVGREQMDAARRFLESSSETVS</sequence>
<reference evidence="2 3" key="1">
    <citation type="submission" date="2010-12" db="EMBL/GenBank/DDBJ databases">
        <title>Complete sequence of Desulfurispirillum indicum S5.</title>
        <authorList>
            <consortium name="US DOE Joint Genome Institute"/>
            <person name="Lucas S."/>
            <person name="Copeland A."/>
            <person name="Lapidus A."/>
            <person name="Cheng J.-F."/>
            <person name="Goodwin L."/>
            <person name="Pitluck S."/>
            <person name="Chertkov O."/>
            <person name="Held B."/>
            <person name="Detter J.C."/>
            <person name="Han C."/>
            <person name="Tapia R."/>
            <person name="Land M."/>
            <person name="Hauser L."/>
            <person name="Kyrpides N."/>
            <person name="Ivanova N."/>
            <person name="Mikhailova N."/>
            <person name="Haggblom M."/>
            <person name="Rauschenbach I."/>
            <person name="Bini E."/>
            <person name="Woyke T."/>
        </authorList>
    </citation>
    <scope>NUCLEOTIDE SEQUENCE [LARGE SCALE GENOMIC DNA]</scope>
    <source>
        <strain evidence="3">ATCC BAA-1389 / DSM 22839 / S5</strain>
    </source>
</reference>
<dbReference type="GO" id="GO:0043023">
    <property type="term" value="F:ribosomal large subunit binding"/>
    <property type="evidence" value="ECO:0007669"/>
    <property type="project" value="UniProtKB-UniRule"/>
</dbReference>
<dbReference type="Gene3D" id="2.30.310.10">
    <property type="entry name" value="ibrinogen binding protein from staphylococcus aureus domain"/>
    <property type="match status" value="1"/>
</dbReference>
<dbReference type="InParanoid" id="E6W2F0"/>
<dbReference type="GO" id="GO:1990112">
    <property type="term" value="C:RQC complex"/>
    <property type="evidence" value="ECO:0007669"/>
    <property type="project" value="TreeGrafter"/>
</dbReference>
<accession>E6W2F0</accession>
<dbReference type="EMBL" id="CP002432">
    <property type="protein sequence ID" value="ADU66700.1"/>
    <property type="molecule type" value="Genomic_DNA"/>
</dbReference>
<dbReference type="OrthoDB" id="9766163at2"/>
<proteinExistence type="inferred from homology"/>
<dbReference type="HOGENOM" id="CLU_022481_2_1_0"/>
<dbReference type="KEGG" id="din:Selin_1973"/>
<keyword evidence="1" id="KW-0648">Protein biosynthesis</keyword>
<evidence type="ECO:0000313" key="3">
    <source>
        <dbReference type="Proteomes" id="UP000002572"/>
    </source>
</evidence>
<keyword evidence="3" id="KW-1185">Reference proteome</keyword>
<dbReference type="GO" id="GO:0019843">
    <property type="term" value="F:rRNA binding"/>
    <property type="evidence" value="ECO:0007669"/>
    <property type="project" value="UniProtKB-UniRule"/>
</dbReference>
<protein>
    <recommendedName>
        <fullName evidence="1">Rqc2 homolog RqcH</fullName>
        <shortName evidence="1">RqcH</shortName>
    </recommendedName>
</protein>
<dbReference type="PANTHER" id="PTHR15239:SF6">
    <property type="entry name" value="RIBOSOME QUALITY CONTROL COMPLEX SUBUNIT NEMF"/>
    <property type="match status" value="1"/>
</dbReference>
<dbReference type="RefSeq" id="WP_013506580.1">
    <property type="nucleotide sequence ID" value="NC_014836.1"/>
</dbReference>
<dbReference type="Pfam" id="PF05833">
    <property type="entry name" value="NFACT_N"/>
    <property type="match status" value="2"/>
</dbReference>
<dbReference type="AlphaFoldDB" id="E6W2F0"/>
<dbReference type="Proteomes" id="UP000002572">
    <property type="component" value="Chromosome"/>
</dbReference>
<dbReference type="GO" id="GO:0000049">
    <property type="term" value="F:tRNA binding"/>
    <property type="evidence" value="ECO:0007669"/>
    <property type="project" value="UniProtKB-UniRule"/>
</dbReference>
<comment type="function">
    <text evidence="1">Key component of the ribosome quality control system (RQC), a ribosome-associated complex that mediates the extraction of incompletely synthesized nascent chains from stalled ribosomes and their subsequent degradation. RqcH recruits Ala-charged tRNA, and with RqcP directs the elongation of stalled nascent chains on 50S ribosomal subunits, leading to non-templated C-terminal alanine extensions (Ala tail). The Ala tail promotes nascent chain degradation. May add between 1 and at least 8 Ala residues. Binds to stalled 50S ribosomal subunits.</text>
</comment>
<dbReference type="eggNOG" id="COG1293">
    <property type="taxonomic scope" value="Bacteria"/>
</dbReference>
<evidence type="ECO:0000256" key="1">
    <source>
        <dbReference type="HAMAP-Rule" id="MF_00844"/>
    </source>
</evidence>
<dbReference type="PANTHER" id="PTHR15239">
    <property type="entry name" value="NUCLEAR EXPORT MEDIATOR FACTOR NEMF"/>
    <property type="match status" value="1"/>
</dbReference>
<gene>
    <name evidence="1" type="primary">rqcH</name>
    <name evidence="2" type="ordered locus">Selin_1973</name>
</gene>
<name>E6W2F0_DESIS</name>
<keyword evidence="1" id="KW-0694">RNA-binding</keyword>
<dbReference type="InterPro" id="IPR043682">
    <property type="entry name" value="RqcH_bacterial"/>
</dbReference>
<dbReference type="HAMAP" id="MF_00844_B">
    <property type="entry name" value="RqcH_B"/>
    <property type="match status" value="1"/>
</dbReference>